<proteinExistence type="predicted"/>
<protein>
    <submittedName>
        <fullName evidence="3">Uncharacterized protein</fullName>
    </submittedName>
</protein>
<name>A0A1I8JKH6_9PLAT</name>
<dbReference type="Proteomes" id="UP000095280">
    <property type="component" value="Unplaced"/>
</dbReference>
<organism evidence="2 3">
    <name type="scientific">Macrostomum lignano</name>
    <dbReference type="NCBI Taxonomy" id="282301"/>
    <lineage>
        <taxon>Eukaryota</taxon>
        <taxon>Metazoa</taxon>
        <taxon>Spiralia</taxon>
        <taxon>Lophotrochozoa</taxon>
        <taxon>Platyhelminthes</taxon>
        <taxon>Rhabditophora</taxon>
        <taxon>Macrostomorpha</taxon>
        <taxon>Macrostomida</taxon>
        <taxon>Macrostomidae</taxon>
        <taxon>Macrostomum</taxon>
    </lineage>
</organism>
<feature type="region of interest" description="Disordered" evidence="1">
    <location>
        <begin position="25"/>
        <end position="117"/>
    </location>
</feature>
<dbReference type="AlphaFoldDB" id="A0A1I8JKH6"/>
<evidence type="ECO:0000256" key="1">
    <source>
        <dbReference type="SAM" id="MobiDB-lite"/>
    </source>
</evidence>
<reference evidence="3" key="1">
    <citation type="submission" date="2016-11" db="UniProtKB">
        <authorList>
            <consortium name="WormBaseParasite"/>
        </authorList>
    </citation>
    <scope>IDENTIFICATION</scope>
</reference>
<evidence type="ECO:0000313" key="3">
    <source>
        <dbReference type="WBParaSite" id="maker-uti_cns_0048677-snap-gene-0.2-mRNA-1"/>
    </source>
</evidence>
<dbReference type="WBParaSite" id="maker-uti_cns_0048677-snap-gene-0.2-mRNA-1">
    <property type="protein sequence ID" value="maker-uti_cns_0048677-snap-gene-0.2-mRNA-1"/>
    <property type="gene ID" value="maker-uti_cns_0048677-snap-gene-0.2"/>
</dbReference>
<feature type="compositionally biased region" description="Basic and acidic residues" evidence="1">
    <location>
        <begin position="89"/>
        <end position="98"/>
    </location>
</feature>
<accession>A0A1I8JKH6</accession>
<evidence type="ECO:0000313" key="2">
    <source>
        <dbReference type="Proteomes" id="UP000095280"/>
    </source>
</evidence>
<sequence>MFAAVHFDLAGCHHRRRRELAGRWRRSGGCPSFRPGRAALQPEHREDQQPAGGSKSDQNLLQQQRVNHSPASSGVAMQQRGRPQQPSEPRQRRSEAGHETPQQRSRRPRQAGVAADR</sequence>
<feature type="compositionally biased region" description="Polar residues" evidence="1">
    <location>
        <begin position="55"/>
        <end position="76"/>
    </location>
</feature>
<keyword evidence="2" id="KW-1185">Reference proteome</keyword>
<feature type="compositionally biased region" description="Low complexity" evidence="1">
    <location>
        <begin position="78"/>
        <end position="88"/>
    </location>
</feature>